<proteinExistence type="predicted"/>
<protein>
    <recommendedName>
        <fullName evidence="4">Transposase MuDR plant domain-containing protein</fullName>
    </recommendedName>
</protein>
<dbReference type="Proteomes" id="UP000479710">
    <property type="component" value="Unassembled WGS sequence"/>
</dbReference>
<feature type="compositionally biased region" description="Acidic residues" evidence="1">
    <location>
        <begin position="56"/>
        <end position="65"/>
    </location>
</feature>
<evidence type="ECO:0000313" key="3">
    <source>
        <dbReference type="Proteomes" id="UP000479710"/>
    </source>
</evidence>
<evidence type="ECO:0000313" key="2">
    <source>
        <dbReference type="EMBL" id="KAF0928694.1"/>
    </source>
</evidence>
<comment type="caution">
    <text evidence="2">The sequence shown here is derived from an EMBL/GenBank/DDBJ whole genome shotgun (WGS) entry which is preliminary data.</text>
</comment>
<feature type="region of interest" description="Disordered" evidence="1">
    <location>
        <begin position="78"/>
        <end position="101"/>
    </location>
</feature>
<organism evidence="2 3">
    <name type="scientific">Oryza meyeriana var. granulata</name>
    <dbReference type="NCBI Taxonomy" id="110450"/>
    <lineage>
        <taxon>Eukaryota</taxon>
        <taxon>Viridiplantae</taxon>
        <taxon>Streptophyta</taxon>
        <taxon>Embryophyta</taxon>
        <taxon>Tracheophyta</taxon>
        <taxon>Spermatophyta</taxon>
        <taxon>Magnoliopsida</taxon>
        <taxon>Liliopsida</taxon>
        <taxon>Poales</taxon>
        <taxon>Poaceae</taxon>
        <taxon>BOP clade</taxon>
        <taxon>Oryzoideae</taxon>
        <taxon>Oryzeae</taxon>
        <taxon>Oryzinae</taxon>
        <taxon>Oryza</taxon>
        <taxon>Oryza meyeriana</taxon>
    </lineage>
</organism>
<dbReference type="PANTHER" id="PTHR31973">
    <property type="entry name" value="POLYPROTEIN, PUTATIVE-RELATED"/>
    <property type="match status" value="1"/>
</dbReference>
<gene>
    <name evidence="2" type="ORF">E2562_006117</name>
</gene>
<sequence length="251" mass="28102">MEEILSMEEIFMEGASSLPDGGPKTYLQVKNRTPNERATKQIAKKSKRKGSHDEEAIGVDDEEIYSDADSLDVLSDSSYDSDLAASSDSKSSCFDPEFDPDDEIVDETDEDDVPIFAYDAQDPCIDVGVVKANGPLHTCGSFNNCGDTMASNKWVVDQVVELLRDDPTLGPKELQDELKKKYKIEVPTDAGKGIEGVVDDVYGVEHRECMRHLWKNMKKFHGPLFVQNMWAAAKSFTLEKYTYHMGKIEEK</sequence>
<feature type="region of interest" description="Disordered" evidence="1">
    <location>
        <begin position="13"/>
        <end position="65"/>
    </location>
</feature>
<evidence type="ECO:0000256" key="1">
    <source>
        <dbReference type="SAM" id="MobiDB-lite"/>
    </source>
</evidence>
<accession>A0A6G1EVN1</accession>
<reference evidence="2 3" key="1">
    <citation type="submission" date="2019-11" db="EMBL/GenBank/DDBJ databases">
        <title>Whole genome sequence of Oryza granulata.</title>
        <authorList>
            <person name="Li W."/>
        </authorList>
    </citation>
    <scope>NUCLEOTIDE SEQUENCE [LARGE SCALE GENOMIC DNA]</scope>
    <source>
        <strain evidence="3">cv. Menghai</strain>
        <tissue evidence="2">Leaf</tissue>
    </source>
</reference>
<keyword evidence="3" id="KW-1185">Reference proteome</keyword>
<dbReference type="AlphaFoldDB" id="A0A6G1EVN1"/>
<evidence type="ECO:0008006" key="4">
    <source>
        <dbReference type="Google" id="ProtNLM"/>
    </source>
</evidence>
<feature type="compositionally biased region" description="Low complexity" evidence="1">
    <location>
        <begin position="78"/>
        <end position="92"/>
    </location>
</feature>
<dbReference type="OrthoDB" id="1932754at2759"/>
<dbReference type="EMBL" id="SPHZ02000002">
    <property type="protein sequence ID" value="KAF0928694.1"/>
    <property type="molecule type" value="Genomic_DNA"/>
</dbReference>
<name>A0A6G1EVN1_9ORYZ</name>
<dbReference type="PANTHER" id="PTHR31973:SF187">
    <property type="entry name" value="MUTATOR TRANSPOSASE MUDRA PROTEIN"/>
    <property type="match status" value="1"/>
</dbReference>